<feature type="domain" description="Glutaminase A N-terminal" evidence="4">
    <location>
        <begin position="291"/>
        <end position="357"/>
    </location>
</feature>
<accession>A0AAV5APF6</accession>
<protein>
    <submittedName>
        <fullName evidence="5">Uncharacterized protein</fullName>
    </submittedName>
</protein>
<gene>
    <name evidence="5" type="ORF">Clacol_008839</name>
</gene>
<dbReference type="InterPro" id="IPR032514">
    <property type="entry name" value="GtaA_central"/>
</dbReference>
<evidence type="ECO:0000259" key="2">
    <source>
        <dbReference type="Pfam" id="PF16334"/>
    </source>
</evidence>
<feature type="domain" description="Glutaminase A N-terminal" evidence="4">
    <location>
        <begin position="105"/>
        <end position="268"/>
    </location>
</feature>
<proteinExistence type="predicted"/>
<dbReference type="EMBL" id="BPWL01000010">
    <property type="protein sequence ID" value="GJJ14574.1"/>
    <property type="molecule type" value="Genomic_DNA"/>
</dbReference>
<evidence type="ECO:0000259" key="3">
    <source>
        <dbReference type="Pfam" id="PF16335"/>
    </source>
</evidence>
<dbReference type="Pfam" id="PF16334">
    <property type="entry name" value="DUF4964"/>
    <property type="match status" value="1"/>
</dbReference>
<organism evidence="5 6">
    <name type="scientific">Clathrus columnatus</name>
    <dbReference type="NCBI Taxonomy" id="1419009"/>
    <lineage>
        <taxon>Eukaryota</taxon>
        <taxon>Fungi</taxon>
        <taxon>Dikarya</taxon>
        <taxon>Basidiomycota</taxon>
        <taxon>Agaricomycotina</taxon>
        <taxon>Agaricomycetes</taxon>
        <taxon>Phallomycetidae</taxon>
        <taxon>Phallales</taxon>
        <taxon>Clathraceae</taxon>
        <taxon>Clathrus</taxon>
    </lineage>
</organism>
<keyword evidence="1" id="KW-0732">Signal</keyword>
<feature type="domain" description="DUF4964" evidence="2">
    <location>
        <begin position="23"/>
        <end position="84"/>
    </location>
</feature>
<dbReference type="Pfam" id="PF16335">
    <property type="entry name" value="GtaA_6_Hairpin"/>
    <property type="match status" value="1"/>
</dbReference>
<dbReference type="Pfam" id="PF17168">
    <property type="entry name" value="DUF5127"/>
    <property type="match status" value="2"/>
</dbReference>
<evidence type="ECO:0000313" key="6">
    <source>
        <dbReference type="Proteomes" id="UP001050691"/>
    </source>
</evidence>
<feature type="chain" id="PRO_5043641070" evidence="1">
    <location>
        <begin position="19"/>
        <end position="607"/>
    </location>
</feature>
<dbReference type="InterPro" id="IPR052743">
    <property type="entry name" value="Glutaminase_GtaA"/>
</dbReference>
<feature type="domain" description="Glutaminase A central" evidence="3">
    <location>
        <begin position="428"/>
        <end position="542"/>
    </location>
</feature>
<comment type="caution">
    <text evidence="5">The sequence shown here is derived from an EMBL/GenBank/DDBJ whole genome shotgun (WGS) entry which is preliminary data.</text>
</comment>
<dbReference type="AlphaFoldDB" id="A0AAV5APF6"/>
<dbReference type="PANTHER" id="PTHR31987:SF1">
    <property type="entry name" value="GLUTAMINASE A"/>
    <property type="match status" value="1"/>
</dbReference>
<dbReference type="PANTHER" id="PTHR31987">
    <property type="entry name" value="GLUTAMINASE A-RELATED"/>
    <property type="match status" value="1"/>
</dbReference>
<dbReference type="InterPro" id="IPR033433">
    <property type="entry name" value="GtaA_N"/>
</dbReference>
<reference evidence="5" key="1">
    <citation type="submission" date="2021-10" db="EMBL/GenBank/DDBJ databases">
        <title>De novo Genome Assembly of Clathrus columnatus (Basidiomycota, Fungi) Using Illumina and Nanopore Sequence Data.</title>
        <authorList>
            <person name="Ogiso-Tanaka E."/>
            <person name="Itagaki H."/>
            <person name="Hosoya T."/>
            <person name="Hosaka K."/>
        </authorList>
    </citation>
    <scope>NUCLEOTIDE SEQUENCE</scope>
    <source>
        <strain evidence="5">MO-923</strain>
    </source>
</reference>
<feature type="signal peptide" evidence="1">
    <location>
        <begin position="1"/>
        <end position="18"/>
    </location>
</feature>
<name>A0AAV5APF6_9AGAM</name>
<keyword evidence="6" id="KW-1185">Reference proteome</keyword>
<dbReference type="InterPro" id="IPR032515">
    <property type="entry name" value="DUF4964"/>
</dbReference>
<sequence>MIFFFVHVLSILSVLAEAAVTWTATPLNPPAVPLAVRSPYLSAWLQQGSGQALNDVWPSFWTGMTLGWAGLIRVDGTTYTFLGAPGGLQTGVLKAAQKNFTYTSTQSTFILSAGPVDITVNFLSPIEPTDLVKQSLPFSYLAVTVQSTDGNSHHVQVYTDISAEWISGDLSLTAQWNTSIVNGIITHQVQLEDQTIFGEISDRAQYGSAFYSTSNAVTTFQSGQDIIVRNQFVSAGVLSNTQDINFRAINDDWPVFGFVRDFGNISSTPLTHGKISPSSKVGPTLAREMNNENTVVFTIGHVRDPLVEYITIDGIQNRTAYWRTRFDSVVKLIEDFLPSYSTALNAANALDGNISADALRISDDYEAIVELSVRQALGACEWTVGEALNPSDIMGFLKGSNYPKALGHNDGLDEAMPVEVKSVALEALANYCAYPLSRLSTDDFAGTLPNQTNLAIKGTIGIKAMSIIEYMLGNHSAGANYSSIATSYAPQIEAFATTTSPTNGLEHLELNYGNASSWGLSYNLLGDKLLGTNVFGENVFEMHWQMFTAAIATSNVTRDLLITRLRAYLASGVNSVPLSDWYGATDAVVQGFQARPVVGGHLALLVI</sequence>
<evidence type="ECO:0000313" key="5">
    <source>
        <dbReference type="EMBL" id="GJJ14574.1"/>
    </source>
</evidence>
<evidence type="ECO:0000259" key="4">
    <source>
        <dbReference type="Pfam" id="PF17168"/>
    </source>
</evidence>
<dbReference type="Proteomes" id="UP001050691">
    <property type="component" value="Unassembled WGS sequence"/>
</dbReference>
<evidence type="ECO:0000256" key="1">
    <source>
        <dbReference type="SAM" id="SignalP"/>
    </source>
</evidence>